<gene>
    <name evidence="2" type="ORF">EX30DRAFT_375197</name>
</gene>
<feature type="region of interest" description="Disordered" evidence="1">
    <location>
        <begin position="34"/>
        <end position="146"/>
    </location>
</feature>
<feature type="compositionally biased region" description="Polar residues" evidence="1">
    <location>
        <begin position="71"/>
        <end position="81"/>
    </location>
</feature>
<sequence>MLLIVVLAVAVSAEDATTGNRLERRSPILEGKKKRKALDSLSTAETKKTKKLRVNTTTNQRSTRGKKDPDTTTARLKNPNASRYEENLKKDKKNNQKLTANDNSPPDVETVDTEVTSDSVSRKKNPTNSNKSIKAPAKKASASSSATATPLFSEIQCLEPEELDPTSVKSVKLFSPSARVKATGWTVSPTEISKYCQAKVAAIASTTNPEAEELGPEGIEAALNGVMSCSGEDLMSTTVEKKAKKGKAKKAGVKGGATTTKGGAPASGGQIEVVFPATPKIGRTKKIQQQLVKMCTAAIVAGVKKCPNGGSVQLNSGHELEFKPGEMSCPIGGGDAVGTATAGPAKTSKTATEQAQKPKTKVAKAAVKAHLALIGVHAPRSDDFKAL</sequence>
<dbReference type="EMBL" id="ML220166">
    <property type="protein sequence ID" value="TGZ76796.1"/>
    <property type="molecule type" value="Genomic_DNA"/>
</dbReference>
<evidence type="ECO:0000313" key="2">
    <source>
        <dbReference type="EMBL" id="TGZ76796.1"/>
    </source>
</evidence>
<reference evidence="2 3" key="1">
    <citation type="submission" date="2019-04" db="EMBL/GenBank/DDBJ databases">
        <title>Comparative genomics and transcriptomics to analyze fruiting body development in filamentous ascomycetes.</title>
        <authorList>
            <consortium name="DOE Joint Genome Institute"/>
            <person name="Lutkenhaus R."/>
            <person name="Traeger S."/>
            <person name="Breuer J."/>
            <person name="Kuo A."/>
            <person name="Lipzen A."/>
            <person name="Pangilinan J."/>
            <person name="Dilworth D."/>
            <person name="Sandor L."/>
            <person name="Poggeler S."/>
            <person name="Barry K."/>
            <person name="Grigoriev I.V."/>
            <person name="Nowrousian M."/>
        </authorList>
    </citation>
    <scope>NUCLEOTIDE SEQUENCE [LARGE SCALE GENOMIC DNA]</scope>
    <source>
        <strain evidence="2 3">CBS 389.68</strain>
    </source>
</reference>
<protein>
    <submittedName>
        <fullName evidence="2">Uncharacterized protein</fullName>
    </submittedName>
</protein>
<feature type="region of interest" description="Disordered" evidence="1">
    <location>
        <begin position="340"/>
        <end position="359"/>
    </location>
</feature>
<feature type="compositionally biased region" description="Low complexity" evidence="1">
    <location>
        <begin position="128"/>
        <end position="146"/>
    </location>
</feature>
<proteinExistence type="predicted"/>
<dbReference type="InParanoid" id="A0A4S2MIQ1"/>
<organism evidence="2 3">
    <name type="scientific">Ascodesmis nigricans</name>
    <dbReference type="NCBI Taxonomy" id="341454"/>
    <lineage>
        <taxon>Eukaryota</taxon>
        <taxon>Fungi</taxon>
        <taxon>Dikarya</taxon>
        <taxon>Ascomycota</taxon>
        <taxon>Pezizomycotina</taxon>
        <taxon>Pezizomycetes</taxon>
        <taxon>Pezizales</taxon>
        <taxon>Ascodesmidaceae</taxon>
        <taxon>Ascodesmis</taxon>
    </lineage>
</organism>
<evidence type="ECO:0000313" key="3">
    <source>
        <dbReference type="Proteomes" id="UP000298138"/>
    </source>
</evidence>
<dbReference type="AlphaFoldDB" id="A0A4S2MIQ1"/>
<dbReference type="Proteomes" id="UP000298138">
    <property type="component" value="Unassembled WGS sequence"/>
</dbReference>
<name>A0A4S2MIQ1_9PEZI</name>
<keyword evidence="3" id="KW-1185">Reference proteome</keyword>
<accession>A0A4S2MIQ1</accession>
<evidence type="ECO:0000256" key="1">
    <source>
        <dbReference type="SAM" id="MobiDB-lite"/>
    </source>
</evidence>